<dbReference type="AlphaFoldDB" id="A0A3R7M4E8"/>
<dbReference type="Proteomes" id="UP000283509">
    <property type="component" value="Unassembled WGS sequence"/>
</dbReference>
<proteinExistence type="predicted"/>
<evidence type="ECO:0000313" key="1">
    <source>
        <dbReference type="EMBL" id="ROT72601.1"/>
    </source>
</evidence>
<evidence type="ECO:0000313" key="2">
    <source>
        <dbReference type="Proteomes" id="UP000283509"/>
    </source>
</evidence>
<reference evidence="1 2" key="2">
    <citation type="submission" date="2019-01" db="EMBL/GenBank/DDBJ databases">
        <title>The decoding of complex shrimp genome reveals the adaptation for benthos swimmer, frequently molting mechanism and breeding impact on genome.</title>
        <authorList>
            <person name="Sun Y."/>
            <person name="Gao Y."/>
            <person name="Yu Y."/>
        </authorList>
    </citation>
    <scope>NUCLEOTIDE SEQUENCE [LARGE SCALE GENOMIC DNA]</scope>
    <source>
        <tissue evidence="1">Muscle</tissue>
    </source>
</reference>
<name>A0A3R7M4E8_PENVA</name>
<gene>
    <name evidence="1" type="ORF">C7M84_009010</name>
</gene>
<organism evidence="1 2">
    <name type="scientific">Penaeus vannamei</name>
    <name type="common">Whiteleg shrimp</name>
    <name type="synonym">Litopenaeus vannamei</name>
    <dbReference type="NCBI Taxonomy" id="6689"/>
    <lineage>
        <taxon>Eukaryota</taxon>
        <taxon>Metazoa</taxon>
        <taxon>Ecdysozoa</taxon>
        <taxon>Arthropoda</taxon>
        <taxon>Crustacea</taxon>
        <taxon>Multicrustacea</taxon>
        <taxon>Malacostraca</taxon>
        <taxon>Eumalacostraca</taxon>
        <taxon>Eucarida</taxon>
        <taxon>Decapoda</taxon>
        <taxon>Dendrobranchiata</taxon>
        <taxon>Penaeoidea</taxon>
        <taxon>Penaeidae</taxon>
        <taxon>Penaeus</taxon>
    </lineage>
</organism>
<dbReference type="EMBL" id="QCYY01002129">
    <property type="protein sequence ID" value="ROT72601.1"/>
    <property type="molecule type" value="Genomic_DNA"/>
</dbReference>
<comment type="caution">
    <text evidence="1">The sequence shown here is derived from an EMBL/GenBank/DDBJ whole genome shotgun (WGS) entry which is preliminary data.</text>
</comment>
<reference evidence="1 2" key="1">
    <citation type="submission" date="2018-04" db="EMBL/GenBank/DDBJ databases">
        <authorList>
            <person name="Zhang X."/>
            <person name="Yuan J."/>
            <person name="Li F."/>
            <person name="Xiang J."/>
        </authorList>
    </citation>
    <scope>NUCLEOTIDE SEQUENCE [LARGE SCALE GENOMIC DNA]</scope>
    <source>
        <tissue evidence="1">Muscle</tissue>
    </source>
</reference>
<sequence length="193" mass="21266">MYSTHFFLPSAAPTGVSFISLSDISPALRRMASYGYSMLGYGPPPSYGEDDLEIYEVRWTALGRPHRRRGLHLADRVSCYDGRLGVRVAVPYLGDFQVTREFGPGKYGHDLGPGKYPYPGYSKDSSGSHGYGSYGVPNHGVPSHGVHSHGVPSHGVPIPILPSGKKKKKVKKLGLKGLYKGLKNYPWHGRRRR</sequence>
<accession>A0A3R7M4E8</accession>
<keyword evidence="2" id="KW-1185">Reference proteome</keyword>
<protein>
    <submittedName>
        <fullName evidence="1">Uncharacterized protein</fullName>
    </submittedName>
</protein>
<dbReference type="OrthoDB" id="6376208at2759"/>